<accession>M7N4F4</accession>
<sequence>MLVHHAFLKGLILAVLGLVLLATAQAQAPKKIKVTPVRGQVNKEVLNKAYLYPQFTSGKAFLVEGNYTQSKFNYNLLTGQIEFISAANDTLALDELHKIKSIVIGDDTYMYYHKGSSEVLLKLVERLSDLQLLKEEKYELTNVRNKGAFGMDYNSLSNTSTSDYYAEGTLQELSPNASLEFTIKQSLYFSDRNNRFYPAKKSSVLRAFSSHKSAIAEYMKQQEVDYDDEASVKTLLQYCQQLQQGH</sequence>
<keyword evidence="3" id="KW-1185">Reference proteome</keyword>
<feature type="chain" id="PRO_5004081654" evidence="1">
    <location>
        <begin position="29"/>
        <end position="246"/>
    </location>
</feature>
<dbReference type="AlphaFoldDB" id="M7N4F4"/>
<proteinExistence type="predicted"/>
<protein>
    <submittedName>
        <fullName evidence="2">Uncharacterized protein</fullName>
    </submittedName>
</protein>
<evidence type="ECO:0000313" key="2">
    <source>
        <dbReference type="EMBL" id="EMR03553.1"/>
    </source>
</evidence>
<dbReference type="Proteomes" id="UP000011910">
    <property type="component" value="Unassembled WGS sequence"/>
</dbReference>
<feature type="signal peptide" evidence="1">
    <location>
        <begin position="1"/>
        <end position="28"/>
    </location>
</feature>
<evidence type="ECO:0000256" key="1">
    <source>
        <dbReference type="SAM" id="SignalP"/>
    </source>
</evidence>
<reference evidence="2 3" key="1">
    <citation type="journal article" date="2013" name="Genome Announc.">
        <title>Draft Genome Sequence of Cesiribacter andamanensis Strain AMV16T, Isolated from a Soil Sample from a Mud Volcano in the Andaman Islands, India.</title>
        <authorList>
            <person name="Shivaji S."/>
            <person name="Ara S."/>
            <person name="Begum Z."/>
            <person name="Srinivas T.N."/>
            <person name="Singh A."/>
            <person name="Kumar Pinnaka A."/>
        </authorList>
    </citation>
    <scope>NUCLEOTIDE SEQUENCE [LARGE SCALE GENOMIC DNA]</scope>
    <source>
        <strain evidence="2 3">AMV16</strain>
    </source>
</reference>
<keyword evidence="1" id="KW-0732">Signal</keyword>
<gene>
    <name evidence="2" type="ORF">ADICEAN_01320</name>
</gene>
<name>M7N4F4_9BACT</name>
<evidence type="ECO:0000313" key="3">
    <source>
        <dbReference type="Proteomes" id="UP000011910"/>
    </source>
</evidence>
<organism evidence="2 3">
    <name type="scientific">Cesiribacter andamanensis AMV16</name>
    <dbReference type="NCBI Taxonomy" id="1279009"/>
    <lineage>
        <taxon>Bacteria</taxon>
        <taxon>Pseudomonadati</taxon>
        <taxon>Bacteroidota</taxon>
        <taxon>Cytophagia</taxon>
        <taxon>Cytophagales</taxon>
        <taxon>Cesiribacteraceae</taxon>
        <taxon>Cesiribacter</taxon>
    </lineage>
</organism>
<comment type="caution">
    <text evidence="2">The sequence shown here is derived from an EMBL/GenBank/DDBJ whole genome shotgun (WGS) entry which is preliminary data.</text>
</comment>
<dbReference type="EMBL" id="AODQ01000023">
    <property type="protein sequence ID" value="EMR03553.1"/>
    <property type="molecule type" value="Genomic_DNA"/>
</dbReference>